<reference evidence="1" key="1">
    <citation type="submission" date="2020-02" db="EMBL/GenBank/DDBJ databases">
        <authorList>
            <person name="Meier V. D."/>
        </authorList>
    </citation>
    <scope>NUCLEOTIDE SEQUENCE</scope>
    <source>
        <strain evidence="1">AVDCRST_MAG27</strain>
    </source>
</reference>
<gene>
    <name evidence="1" type="ORF">AVDCRST_MAG27-80</name>
</gene>
<proteinExistence type="predicted"/>
<sequence length="42" mass="4695">CSSWPGPTLSWRIGRGCWPLPIACSARRARPRRWCRKPGSAG</sequence>
<name>A0A6J4H6P5_9PROT</name>
<feature type="non-terminal residue" evidence="1">
    <location>
        <position position="42"/>
    </location>
</feature>
<protein>
    <submittedName>
        <fullName evidence="1">Uncharacterized protein</fullName>
    </submittedName>
</protein>
<feature type="non-terminal residue" evidence="1">
    <location>
        <position position="1"/>
    </location>
</feature>
<organism evidence="1">
    <name type="scientific">uncultured Craurococcus sp</name>
    <dbReference type="NCBI Taxonomy" id="1135998"/>
    <lineage>
        <taxon>Bacteria</taxon>
        <taxon>Pseudomonadati</taxon>
        <taxon>Pseudomonadota</taxon>
        <taxon>Alphaproteobacteria</taxon>
        <taxon>Acetobacterales</taxon>
        <taxon>Acetobacteraceae</taxon>
        <taxon>Craurococcus</taxon>
        <taxon>environmental samples</taxon>
    </lineage>
</organism>
<evidence type="ECO:0000313" key="1">
    <source>
        <dbReference type="EMBL" id="CAA9214546.1"/>
    </source>
</evidence>
<dbReference type="EMBL" id="CADCTD010000002">
    <property type="protein sequence ID" value="CAA9214546.1"/>
    <property type="molecule type" value="Genomic_DNA"/>
</dbReference>
<accession>A0A6J4H6P5</accession>
<dbReference type="AlphaFoldDB" id="A0A6J4H6P5"/>